<dbReference type="InterPro" id="IPR009003">
    <property type="entry name" value="Peptidase_S1_PA"/>
</dbReference>
<comment type="caution">
    <text evidence="2">The sequence shown here is derived from an EMBL/GenBank/DDBJ whole genome shotgun (WGS) entry which is preliminary data.</text>
</comment>
<name>A0A0P6W014_9HYPH</name>
<dbReference type="InterPro" id="IPR057904">
    <property type="entry name" value="Nal1_C"/>
</dbReference>
<protein>
    <recommendedName>
        <fullName evidence="1">Nal1 C-terminal domain-containing protein</fullName>
    </recommendedName>
</protein>
<evidence type="ECO:0000313" key="3">
    <source>
        <dbReference type="Proteomes" id="UP000048984"/>
    </source>
</evidence>
<proteinExistence type="predicted"/>
<organism evidence="2 3">
    <name type="scientific">Prosthecodimorpha hirschii</name>
    <dbReference type="NCBI Taxonomy" id="665126"/>
    <lineage>
        <taxon>Bacteria</taxon>
        <taxon>Pseudomonadati</taxon>
        <taxon>Pseudomonadota</taxon>
        <taxon>Alphaproteobacteria</taxon>
        <taxon>Hyphomicrobiales</taxon>
        <taxon>Ancalomicrobiaceae</taxon>
        <taxon>Prosthecodimorpha</taxon>
    </lineage>
</organism>
<gene>
    <name evidence="2" type="ORF">ABB55_03430</name>
</gene>
<dbReference type="RefSeq" id="WP_054357558.1">
    <property type="nucleotide sequence ID" value="NZ_LJYW01000001.1"/>
</dbReference>
<reference evidence="2 3" key="1">
    <citation type="submission" date="2015-09" db="EMBL/GenBank/DDBJ databases">
        <authorList>
            <person name="Jackson K.R."/>
            <person name="Lunt B.L."/>
            <person name="Fisher J.N.B."/>
            <person name="Gardner A.V."/>
            <person name="Bailey M.E."/>
            <person name="Deus L.M."/>
            <person name="Earl A.S."/>
            <person name="Gibby P.D."/>
            <person name="Hartmann K.A."/>
            <person name="Liu J.E."/>
            <person name="Manci A.M."/>
            <person name="Nielsen D.A."/>
            <person name="Solomon M.B."/>
            <person name="Breakwell D.P."/>
            <person name="Burnett S.H."/>
            <person name="Grose J.H."/>
        </authorList>
    </citation>
    <scope>NUCLEOTIDE SEQUENCE [LARGE SCALE GENOMIC DNA]</scope>
    <source>
        <strain evidence="2 3">16</strain>
    </source>
</reference>
<evidence type="ECO:0000259" key="1">
    <source>
        <dbReference type="Pfam" id="PF25819"/>
    </source>
</evidence>
<reference evidence="2 3" key="2">
    <citation type="submission" date="2015-10" db="EMBL/GenBank/DDBJ databases">
        <title>Draft Genome Sequence of Prosthecomicrobium hirschii ATCC 27832.</title>
        <authorList>
            <person name="Daniel J."/>
            <person name="Givan S.A."/>
            <person name="Brun Y.V."/>
            <person name="Brown P.J."/>
        </authorList>
    </citation>
    <scope>NUCLEOTIDE SEQUENCE [LARGE SCALE GENOMIC DNA]</scope>
    <source>
        <strain evidence="2 3">16</strain>
    </source>
</reference>
<dbReference type="AlphaFoldDB" id="A0A0P6W014"/>
<dbReference type="InterPro" id="IPR043504">
    <property type="entry name" value="Peptidase_S1_PA_chymotrypsin"/>
</dbReference>
<dbReference type="EMBL" id="LJYW01000001">
    <property type="protein sequence ID" value="KPL51396.1"/>
    <property type="molecule type" value="Genomic_DNA"/>
</dbReference>
<sequence length="344" mass="36022">MRWESATELHKELVADFLPAADETALPATVHGVAADDRRSPFRNTVLAPGFAIGIGIFDQGGRRSYGIGITVQSARDLGSPVIDEIASRSHGEFEVVVGGRVRPATGWHLTQCNPLRIGCSVGHPDVSAGTLGCFVRSKAGGRPGFLSNNHVLANSNRAKVGEPIFQPGPLDGGQQADTVATLAGFVPITFGNTINGFDAAWARHLARQPDFDPIALMDTGGRRYGAIPDGASSSLLPGAHVVKVGRSTGLTFGRVRQVNVYNVNVPYGNKYARFDGQVLIESRSVAPFALPGDSGSVIVDEECRAAGLLFAVTSSGGSFGSGLVYASPMEPILTALDLEIVSG</sequence>
<evidence type="ECO:0000313" key="2">
    <source>
        <dbReference type="EMBL" id="KPL51396.1"/>
    </source>
</evidence>
<dbReference type="Proteomes" id="UP000048984">
    <property type="component" value="Unassembled WGS sequence"/>
</dbReference>
<keyword evidence="3" id="KW-1185">Reference proteome</keyword>
<accession>A0A0P6W014</accession>
<dbReference type="SUPFAM" id="SSF50494">
    <property type="entry name" value="Trypsin-like serine proteases"/>
    <property type="match status" value="1"/>
</dbReference>
<dbReference type="Gene3D" id="2.40.10.10">
    <property type="entry name" value="Trypsin-like serine proteases"/>
    <property type="match status" value="1"/>
</dbReference>
<feature type="domain" description="Nal1 C-terminal" evidence="1">
    <location>
        <begin position="237"/>
        <end position="316"/>
    </location>
</feature>
<dbReference type="Pfam" id="PF25819">
    <property type="entry name" value="Nal1_C"/>
    <property type="match status" value="1"/>
</dbReference>
<dbReference type="STRING" id="665126.ABB55_03430"/>